<evidence type="ECO:0000313" key="6">
    <source>
        <dbReference type="Proteomes" id="UP000317078"/>
    </source>
</evidence>
<dbReference type="PANTHER" id="PTHR10907:SF47">
    <property type="entry name" value="REGUCALCIN"/>
    <property type="match status" value="1"/>
</dbReference>
<dbReference type="Gene3D" id="2.120.10.30">
    <property type="entry name" value="TolB, C-terminal domain"/>
    <property type="match status" value="1"/>
</dbReference>
<evidence type="ECO:0000256" key="2">
    <source>
        <dbReference type="PIRSR" id="PIRSR605511-1"/>
    </source>
</evidence>
<feature type="binding site" evidence="3">
    <location>
        <position position="101"/>
    </location>
    <ligand>
        <name>substrate</name>
    </ligand>
</feature>
<dbReference type="EMBL" id="RCZP01000002">
    <property type="protein sequence ID" value="TPG60363.1"/>
    <property type="molecule type" value="Genomic_DNA"/>
</dbReference>
<accession>A0A502GI02</accession>
<dbReference type="InterPro" id="IPR013658">
    <property type="entry name" value="SGL"/>
</dbReference>
<proteinExistence type="inferred from homology"/>
<dbReference type="PANTHER" id="PTHR10907">
    <property type="entry name" value="REGUCALCIN"/>
    <property type="match status" value="1"/>
</dbReference>
<evidence type="ECO:0000256" key="3">
    <source>
        <dbReference type="PIRSR" id="PIRSR605511-2"/>
    </source>
</evidence>
<feature type="binding site" evidence="3">
    <location>
        <position position="103"/>
    </location>
    <ligand>
        <name>substrate</name>
    </ligand>
</feature>
<dbReference type="InterPro" id="IPR005511">
    <property type="entry name" value="SMP-30"/>
</dbReference>
<dbReference type="GO" id="GO:0019853">
    <property type="term" value="P:L-ascorbic acid biosynthetic process"/>
    <property type="evidence" value="ECO:0007669"/>
    <property type="project" value="TreeGrafter"/>
</dbReference>
<reference evidence="5 6" key="1">
    <citation type="journal article" date="2019" name="Environ. Microbiol.">
        <title>Species interactions and distinct microbial communities in high Arctic permafrost affected cryosols are associated with the CH4 and CO2 gas fluxes.</title>
        <authorList>
            <person name="Altshuler I."/>
            <person name="Hamel J."/>
            <person name="Turney S."/>
            <person name="Magnuson E."/>
            <person name="Levesque R."/>
            <person name="Greer C."/>
            <person name="Whyte L.G."/>
        </authorList>
    </citation>
    <scope>NUCLEOTIDE SEQUENCE [LARGE SCALE GENOMIC DNA]</scope>
    <source>
        <strain evidence="5 6">S9.3B</strain>
    </source>
</reference>
<dbReference type="GO" id="GO:0004341">
    <property type="term" value="F:gluconolactonase activity"/>
    <property type="evidence" value="ECO:0007669"/>
    <property type="project" value="TreeGrafter"/>
</dbReference>
<dbReference type="OrthoDB" id="2633250at2"/>
<comment type="cofactor">
    <cofactor evidence="3">
        <name>Zn(2+)</name>
        <dbReference type="ChEBI" id="CHEBI:29105"/>
    </cofactor>
    <text evidence="3">Binds 1 divalent metal cation per subunit.</text>
</comment>
<name>A0A502GI02_9PROT</name>
<organism evidence="5 6">
    <name type="scientific">Muricoccus nepalensis</name>
    <dbReference type="NCBI Taxonomy" id="1854500"/>
    <lineage>
        <taxon>Bacteria</taxon>
        <taxon>Pseudomonadati</taxon>
        <taxon>Pseudomonadota</taxon>
        <taxon>Alphaproteobacteria</taxon>
        <taxon>Acetobacterales</taxon>
        <taxon>Roseomonadaceae</taxon>
        <taxon>Muricoccus</taxon>
    </lineage>
</organism>
<evidence type="ECO:0000313" key="5">
    <source>
        <dbReference type="EMBL" id="TPG60363.1"/>
    </source>
</evidence>
<comment type="similarity">
    <text evidence="1">Belongs to the SMP-30/CGR1 family.</text>
</comment>
<dbReference type="InterPro" id="IPR011042">
    <property type="entry name" value="6-blade_b-propeller_TolB-like"/>
</dbReference>
<keyword evidence="3" id="KW-0862">Zinc</keyword>
<evidence type="ECO:0000256" key="1">
    <source>
        <dbReference type="ARBA" id="ARBA00008853"/>
    </source>
</evidence>
<keyword evidence="3" id="KW-0479">Metal-binding</keyword>
<feature type="domain" description="SMP-30/Gluconolactonase/LRE-like region" evidence="4">
    <location>
        <begin position="17"/>
        <end position="259"/>
    </location>
</feature>
<dbReference type="Proteomes" id="UP000317078">
    <property type="component" value="Unassembled WGS sequence"/>
</dbReference>
<dbReference type="AlphaFoldDB" id="A0A502GI02"/>
<dbReference type="Pfam" id="PF08450">
    <property type="entry name" value="SGL"/>
    <property type="match status" value="1"/>
</dbReference>
<dbReference type="RefSeq" id="WP_140881293.1">
    <property type="nucleotide sequence ID" value="NZ_RCZP01000002.1"/>
</dbReference>
<feature type="binding site" evidence="3">
    <location>
        <position position="18"/>
    </location>
    <ligand>
        <name>a divalent metal cation</name>
        <dbReference type="ChEBI" id="CHEBI:60240"/>
    </ligand>
</feature>
<dbReference type="PRINTS" id="PR01790">
    <property type="entry name" value="SMP30FAMILY"/>
</dbReference>
<feature type="binding site" evidence="3">
    <location>
        <position position="201"/>
    </location>
    <ligand>
        <name>a divalent metal cation</name>
        <dbReference type="ChEBI" id="CHEBI:60240"/>
    </ligand>
</feature>
<gene>
    <name evidence="5" type="ORF">EAH89_02990</name>
</gene>
<dbReference type="GO" id="GO:0005509">
    <property type="term" value="F:calcium ion binding"/>
    <property type="evidence" value="ECO:0007669"/>
    <property type="project" value="TreeGrafter"/>
</dbReference>
<feature type="binding site" evidence="3">
    <location>
        <position position="151"/>
    </location>
    <ligand>
        <name>a divalent metal cation</name>
        <dbReference type="ChEBI" id="CHEBI:60240"/>
    </ligand>
</feature>
<comment type="caution">
    <text evidence="5">The sequence shown here is derived from an EMBL/GenBank/DDBJ whole genome shotgun (WGS) entry which is preliminary data.</text>
</comment>
<feature type="active site" description="Proton donor/acceptor" evidence="2">
    <location>
        <position position="201"/>
    </location>
</feature>
<keyword evidence="6" id="KW-1185">Reference proteome</keyword>
<protein>
    <submittedName>
        <fullName evidence="5">SMP-30/gluconolactonase/LRE family protein</fullName>
    </submittedName>
</protein>
<dbReference type="SUPFAM" id="SSF63829">
    <property type="entry name" value="Calcium-dependent phosphotriesterase"/>
    <property type="match status" value="1"/>
</dbReference>
<evidence type="ECO:0000259" key="4">
    <source>
        <dbReference type="Pfam" id="PF08450"/>
    </source>
</evidence>
<sequence>MTAPIRILDVAPAAGTGESPVWDEELGRLWWVDIPRPAVHRTDPETGETETWGMPEPVGCLGLCRSGTLLLGLRSGIHRFDPKDGSLYRVAAPEPDRPENRLNDGKVSPEGRFLVGSMHDVPEKGPHAALWSLSPGERSCVRLADGLVISNGLAWSPDGRTLWHSDSRASVIWNWDYDPATGAISNRREIARPTDAIGRPDGGAVDAEGAYWSAGVSAGRLNRWLPDGTLDRFVELPVRSPTMPCFGGPGLRTLFVTSLQKETGPHDGRLVVLDVGVAGTPVGRFAD</sequence>